<sequence length="163" mass="17108">MTSERSPRIVSGVFSSRSRLRLTAPSVEFSTGTMPTSAWPASTARNTSSNDAQGSFCTAWPKCSSAACSENEPCGPRYATVMPRSRPRQAEMISVHTDATPAFGNGPGLSCCKRRMTSASRSGRNTGPSACAACLASPTSSAARARCDSKSRICASNASMRAR</sequence>
<gene>
    <name evidence="1" type="ORF">G6F50_016449</name>
</gene>
<reference evidence="1 2" key="1">
    <citation type="journal article" date="2020" name="Microb. Genom.">
        <title>Genetic diversity of clinical and environmental Mucorales isolates obtained from an investigation of mucormycosis cases among solid organ transplant recipients.</title>
        <authorList>
            <person name="Nguyen M.H."/>
            <person name="Kaul D."/>
            <person name="Muto C."/>
            <person name="Cheng S.J."/>
            <person name="Richter R.A."/>
            <person name="Bruno V.M."/>
            <person name="Liu G."/>
            <person name="Beyhan S."/>
            <person name="Sundermann A.J."/>
            <person name="Mounaud S."/>
            <person name="Pasculle A.W."/>
            <person name="Nierman W.C."/>
            <person name="Driscoll E."/>
            <person name="Cumbie R."/>
            <person name="Clancy C.J."/>
            <person name="Dupont C.L."/>
        </authorList>
    </citation>
    <scope>NUCLEOTIDE SEQUENCE [LARGE SCALE GENOMIC DNA]</scope>
    <source>
        <strain evidence="1 2">GL24</strain>
    </source>
</reference>
<comment type="caution">
    <text evidence="1">The sequence shown here is derived from an EMBL/GenBank/DDBJ whole genome shotgun (WGS) entry which is preliminary data.</text>
</comment>
<proteinExistence type="predicted"/>
<accession>A0A9P7C177</accession>
<evidence type="ECO:0000313" key="1">
    <source>
        <dbReference type="EMBL" id="KAG1531916.1"/>
    </source>
</evidence>
<organism evidence="1 2">
    <name type="scientific">Rhizopus delemar</name>
    <dbReference type="NCBI Taxonomy" id="936053"/>
    <lineage>
        <taxon>Eukaryota</taxon>
        <taxon>Fungi</taxon>
        <taxon>Fungi incertae sedis</taxon>
        <taxon>Mucoromycota</taxon>
        <taxon>Mucoromycotina</taxon>
        <taxon>Mucoromycetes</taxon>
        <taxon>Mucorales</taxon>
        <taxon>Mucorineae</taxon>
        <taxon>Rhizopodaceae</taxon>
        <taxon>Rhizopus</taxon>
    </lineage>
</organism>
<protein>
    <submittedName>
        <fullName evidence="1">Uncharacterized protein</fullName>
    </submittedName>
</protein>
<dbReference type="EMBL" id="JAANIU010010370">
    <property type="protein sequence ID" value="KAG1531916.1"/>
    <property type="molecule type" value="Genomic_DNA"/>
</dbReference>
<name>A0A9P7C177_9FUNG</name>
<keyword evidence="2" id="KW-1185">Reference proteome</keyword>
<evidence type="ECO:0000313" key="2">
    <source>
        <dbReference type="Proteomes" id="UP000740926"/>
    </source>
</evidence>
<dbReference type="Proteomes" id="UP000740926">
    <property type="component" value="Unassembled WGS sequence"/>
</dbReference>
<dbReference type="AlphaFoldDB" id="A0A9P7C177"/>